<dbReference type="GO" id="GO:0005506">
    <property type="term" value="F:iron ion binding"/>
    <property type="evidence" value="ECO:0007669"/>
    <property type="project" value="InterPro"/>
</dbReference>
<dbReference type="GO" id="GO:0004497">
    <property type="term" value="F:monooxygenase activity"/>
    <property type="evidence" value="ECO:0007669"/>
    <property type="project" value="UniProtKB-KW"/>
</dbReference>
<keyword evidence="6 7" id="KW-0503">Monooxygenase</keyword>
<dbReference type="Pfam" id="PF00067">
    <property type="entry name" value="p450"/>
    <property type="match status" value="1"/>
</dbReference>
<gene>
    <name evidence="8" type="ORF">GCM10011578_085110</name>
</gene>
<dbReference type="PANTHER" id="PTHR46696">
    <property type="entry name" value="P450, PUTATIVE (EUROFUNG)-RELATED"/>
    <property type="match status" value="1"/>
</dbReference>
<dbReference type="Proteomes" id="UP000653411">
    <property type="component" value="Unassembled WGS sequence"/>
</dbReference>
<evidence type="ECO:0000256" key="4">
    <source>
        <dbReference type="ARBA" id="ARBA00023002"/>
    </source>
</evidence>
<keyword evidence="5 7" id="KW-0408">Iron</keyword>
<dbReference type="PROSITE" id="PS00086">
    <property type="entry name" value="CYTOCHROME_P450"/>
    <property type="match status" value="1"/>
</dbReference>
<keyword evidence="2 7" id="KW-0349">Heme</keyword>
<evidence type="ECO:0000313" key="8">
    <source>
        <dbReference type="EMBL" id="GGN39031.1"/>
    </source>
</evidence>
<reference evidence="8" key="2">
    <citation type="submission" date="2020-09" db="EMBL/GenBank/DDBJ databases">
        <authorList>
            <person name="Sun Q."/>
            <person name="Zhou Y."/>
        </authorList>
    </citation>
    <scope>NUCLEOTIDE SEQUENCE</scope>
    <source>
        <strain evidence="8">CGMCC 4.7110</strain>
    </source>
</reference>
<evidence type="ECO:0000256" key="6">
    <source>
        <dbReference type="ARBA" id="ARBA00023033"/>
    </source>
</evidence>
<evidence type="ECO:0000313" key="9">
    <source>
        <dbReference type="Proteomes" id="UP000653411"/>
    </source>
</evidence>
<dbReference type="InterPro" id="IPR036396">
    <property type="entry name" value="Cyt_P450_sf"/>
</dbReference>
<dbReference type="PANTHER" id="PTHR46696:SF1">
    <property type="entry name" value="CYTOCHROME P450 YJIB-RELATED"/>
    <property type="match status" value="1"/>
</dbReference>
<comment type="similarity">
    <text evidence="1 7">Belongs to the cytochrome P450 family.</text>
</comment>
<keyword evidence="9" id="KW-1185">Reference proteome</keyword>
<dbReference type="GO" id="GO:0016705">
    <property type="term" value="F:oxidoreductase activity, acting on paired donors, with incorporation or reduction of molecular oxygen"/>
    <property type="evidence" value="ECO:0007669"/>
    <property type="project" value="InterPro"/>
</dbReference>
<dbReference type="EMBL" id="BMML01000029">
    <property type="protein sequence ID" value="GGN39031.1"/>
    <property type="molecule type" value="Genomic_DNA"/>
</dbReference>
<dbReference type="GO" id="GO:0020037">
    <property type="term" value="F:heme binding"/>
    <property type="evidence" value="ECO:0007669"/>
    <property type="project" value="InterPro"/>
</dbReference>
<dbReference type="InterPro" id="IPR001128">
    <property type="entry name" value="Cyt_P450"/>
</dbReference>
<dbReference type="InterPro" id="IPR017972">
    <property type="entry name" value="Cyt_P450_CS"/>
</dbReference>
<sequence>MTETRHDHFPIFDLESIADERNKNLPPRQVMMNGAPVWLVARYEEVRECLAHSALSPAPAYAAEHGQESPLSGLFIDTVFGNNPPEHTRLRRMLTKEFNAARVESLRPRVQEILDGLLDEIAPDGHADLVTSLSIPLPTLVICDLLGIPAADRHEFHQWAQAMIASGFDESAIAASRVAAQQLWDYIEQLTERKRHAPEGDLISDLVSANAEDRLSQRELVATARVLLVAGYELTSGMLSNAVFALLTHPQQQELLRRDPDLVVRSIDELLRYDGPGIFNVRFANEDVRIGPALIRAGEQVLMDLQAASRDPALYVDAERLDLTRNATAHLQFGHGIHYCVGAPLARLEGQLVITTLLRRFPDLRLGCPVEQVSRTKNNFLSSLAGLPVQWTPSSQPGNAHD</sequence>
<evidence type="ECO:0000256" key="1">
    <source>
        <dbReference type="ARBA" id="ARBA00010617"/>
    </source>
</evidence>
<dbReference type="Gene3D" id="1.10.630.10">
    <property type="entry name" value="Cytochrome P450"/>
    <property type="match status" value="1"/>
</dbReference>
<evidence type="ECO:0000256" key="3">
    <source>
        <dbReference type="ARBA" id="ARBA00022723"/>
    </source>
</evidence>
<organism evidence="8 9">
    <name type="scientific">Streptomyces fuscichromogenes</name>
    <dbReference type="NCBI Taxonomy" id="1324013"/>
    <lineage>
        <taxon>Bacteria</taxon>
        <taxon>Bacillati</taxon>
        <taxon>Actinomycetota</taxon>
        <taxon>Actinomycetes</taxon>
        <taxon>Kitasatosporales</taxon>
        <taxon>Streptomycetaceae</taxon>
        <taxon>Streptomyces</taxon>
    </lineage>
</organism>
<keyword evidence="4 7" id="KW-0560">Oxidoreductase</keyword>
<dbReference type="AlphaFoldDB" id="A0A917XLY4"/>
<dbReference type="FunFam" id="1.10.630.10:FF:000018">
    <property type="entry name" value="Cytochrome P450 monooxygenase"/>
    <property type="match status" value="1"/>
</dbReference>
<comment type="caution">
    <text evidence="8">The sequence shown here is derived from an EMBL/GenBank/DDBJ whole genome shotgun (WGS) entry which is preliminary data.</text>
</comment>
<dbReference type="SUPFAM" id="SSF48264">
    <property type="entry name" value="Cytochrome P450"/>
    <property type="match status" value="1"/>
</dbReference>
<protein>
    <submittedName>
        <fullName evidence="8">Cytochrome P450 hydroxylase</fullName>
    </submittedName>
</protein>
<keyword evidence="3 7" id="KW-0479">Metal-binding</keyword>
<evidence type="ECO:0000256" key="2">
    <source>
        <dbReference type="ARBA" id="ARBA00022617"/>
    </source>
</evidence>
<dbReference type="InterPro" id="IPR002397">
    <property type="entry name" value="Cyt_P450_B"/>
</dbReference>
<dbReference type="PRINTS" id="PR00359">
    <property type="entry name" value="BP450"/>
</dbReference>
<reference evidence="8" key="1">
    <citation type="journal article" date="2014" name="Int. J. Syst. Evol. Microbiol.">
        <title>Complete genome sequence of Corynebacterium casei LMG S-19264T (=DSM 44701T), isolated from a smear-ripened cheese.</title>
        <authorList>
            <consortium name="US DOE Joint Genome Institute (JGI-PGF)"/>
            <person name="Walter F."/>
            <person name="Albersmeier A."/>
            <person name="Kalinowski J."/>
            <person name="Ruckert C."/>
        </authorList>
    </citation>
    <scope>NUCLEOTIDE SEQUENCE</scope>
    <source>
        <strain evidence="8">CGMCC 4.7110</strain>
    </source>
</reference>
<evidence type="ECO:0000256" key="7">
    <source>
        <dbReference type="RuleBase" id="RU000461"/>
    </source>
</evidence>
<dbReference type="CDD" id="cd11029">
    <property type="entry name" value="CYP107-like"/>
    <property type="match status" value="1"/>
</dbReference>
<accession>A0A917XLY4</accession>
<evidence type="ECO:0000256" key="5">
    <source>
        <dbReference type="ARBA" id="ARBA00023004"/>
    </source>
</evidence>
<name>A0A917XLY4_9ACTN</name>
<proteinExistence type="inferred from homology"/>